<dbReference type="PROSITE" id="PS50035">
    <property type="entry name" value="PLD"/>
    <property type="match status" value="2"/>
</dbReference>
<keyword evidence="5" id="KW-0571">Peptide transport</keyword>
<dbReference type="Pfam" id="PF13091">
    <property type="entry name" value="PLDc_2"/>
    <property type="match status" value="1"/>
</dbReference>
<feature type="transmembrane region" description="Helical" evidence="10">
    <location>
        <begin position="505"/>
        <end position="527"/>
    </location>
</feature>
<evidence type="ECO:0000256" key="2">
    <source>
        <dbReference type="ARBA" id="ARBA00008807"/>
    </source>
</evidence>
<feature type="transmembrane region" description="Helical" evidence="10">
    <location>
        <begin position="271"/>
        <end position="293"/>
    </location>
</feature>
<keyword evidence="13" id="KW-1185">Reference proteome</keyword>
<dbReference type="SMART" id="SM00155">
    <property type="entry name" value="PLDc"/>
    <property type="match status" value="2"/>
</dbReference>
<feature type="region of interest" description="Disordered" evidence="9">
    <location>
        <begin position="1"/>
        <end position="36"/>
    </location>
</feature>
<feature type="domain" description="PLD phosphodiesterase" evidence="11">
    <location>
        <begin position="1112"/>
        <end position="1139"/>
    </location>
</feature>
<evidence type="ECO:0000313" key="13">
    <source>
        <dbReference type="Proteomes" id="UP000566819"/>
    </source>
</evidence>
<dbReference type="PANTHER" id="PTHR22601">
    <property type="entry name" value="ISP4 LIKE PROTEIN"/>
    <property type="match status" value="1"/>
</dbReference>
<keyword evidence="4 10" id="KW-0812">Transmembrane</keyword>
<evidence type="ECO:0000256" key="5">
    <source>
        <dbReference type="ARBA" id="ARBA00022856"/>
    </source>
</evidence>
<dbReference type="GO" id="GO:0003824">
    <property type="term" value="F:catalytic activity"/>
    <property type="evidence" value="ECO:0007669"/>
    <property type="project" value="InterPro"/>
</dbReference>
<keyword evidence="7 10" id="KW-1133">Transmembrane helix</keyword>
<dbReference type="GO" id="GO:0015031">
    <property type="term" value="P:protein transport"/>
    <property type="evidence" value="ECO:0007669"/>
    <property type="project" value="UniProtKB-KW"/>
</dbReference>
<evidence type="ECO:0000256" key="4">
    <source>
        <dbReference type="ARBA" id="ARBA00022692"/>
    </source>
</evidence>
<evidence type="ECO:0000256" key="9">
    <source>
        <dbReference type="SAM" id="MobiDB-lite"/>
    </source>
</evidence>
<feature type="transmembrane region" description="Helical" evidence="10">
    <location>
        <begin position="407"/>
        <end position="428"/>
    </location>
</feature>
<feature type="compositionally biased region" description="Polar residues" evidence="9">
    <location>
        <begin position="79"/>
        <end position="93"/>
    </location>
</feature>
<comment type="caution">
    <text evidence="12">The sequence shown here is derived from an EMBL/GenBank/DDBJ whole genome shotgun (WGS) entry which is preliminary data.</text>
</comment>
<dbReference type="EMBL" id="JAAMPI010000077">
    <property type="protein sequence ID" value="KAF4636190.1"/>
    <property type="molecule type" value="Genomic_DNA"/>
</dbReference>
<dbReference type="SUPFAM" id="SSF56024">
    <property type="entry name" value="Phospholipase D/nuclease"/>
    <property type="match status" value="2"/>
</dbReference>
<feature type="compositionally biased region" description="Basic and acidic residues" evidence="9">
    <location>
        <begin position="938"/>
        <end position="953"/>
    </location>
</feature>
<feature type="domain" description="PLD phosphodiesterase" evidence="11">
    <location>
        <begin position="1511"/>
        <end position="1538"/>
    </location>
</feature>
<dbReference type="CDD" id="cd09138">
    <property type="entry name" value="PLDc_vPLD1_2_yPLD_like_1"/>
    <property type="match status" value="1"/>
</dbReference>
<feature type="transmembrane region" description="Helical" evidence="10">
    <location>
        <begin position="330"/>
        <end position="347"/>
    </location>
</feature>
<protein>
    <recommendedName>
        <fullName evidence="11">PLD phosphodiesterase domain-containing protein</fullName>
    </recommendedName>
</protein>
<dbReference type="InterPro" id="IPR004648">
    <property type="entry name" value="Oligpept_transpt"/>
</dbReference>
<accession>A0A8H4RW71</accession>
<evidence type="ECO:0000256" key="3">
    <source>
        <dbReference type="ARBA" id="ARBA00022448"/>
    </source>
</evidence>
<keyword evidence="8 10" id="KW-0472">Membrane</keyword>
<feature type="region of interest" description="Disordered" evidence="9">
    <location>
        <begin position="913"/>
        <end position="960"/>
    </location>
</feature>
<feature type="transmembrane region" description="Helical" evidence="10">
    <location>
        <begin position="587"/>
        <end position="611"/>
    </location>
</feature>
<comment type="similarity">
    <text evidence="2">Belongs to the oligopeptide OPT transporter family.</text>
</comment>
<evidence type="ECO:0000256" key="8">
    <source>
        <dbReference type="ARBA" id="ARBA00023136"/>
    </source>
</evidence>
<feature type="transmembrane region" description="Helical" evidence="10">
    <location>
        <begin position="826"/>
        <end position="853"/>
    </location>
</feature>
<dbReference type="NCBIfam" id="TIGR00728">
    <property type="entry name" value="OPT_sfam"/>
    <property type="match status" value="1"/>
</dbReference>
<feature type="compositionally biased region" description="Basic and acidic residues" evidence="9">
    <location>
        <begin position="913"/>
        <end position="924"/>
    </location>
</feature>
<dbReference type="OrthoDB" id="14911at2759"/>
<name>A0A8H4RW71_9HELO</name>
<dbReference type="Pfam" id="PF03169">
    <property type="entry name" value="OPT"/>
    <property type="match status" value="1"/>
</dbReference>
<evidence type="ECO:0000313" key="12">
    <source>
        <dbReference type="EMBL" id="KAF4636190.1"/>
    </source>
</evidence>
<proteinExistence type="inferred from homology"/>
<feature type="transmembrane region" description="Helical" evidence="10">
    <location>
        <begin position="159"/>
        <end position="181"/>
    </location>
</feature>
<dbReference type="Gene3D" id="3.30.870.10">
    <property type="entry name" value="Endonuclease Chain A"/>
    <property type="match status" value="3"/>
</dbReference>
<sequence length="1673" mass="188866">MRASATSMRYPMSGASEAQHAQAPTGSRWPSDSLPTRDKMRAAGLVTPPWLALSPHSHRALAMSTIGEIRRGDLYASSTDSSITKLGSSSNISESEKTTLGDNSSARTPTPELKVEKDISEYFADETAGGEEQIPDDDPLLRDIPWQVRRVVSLEDDPTAFVITFRFFFLMFLFIAPGAVLTQMDQYRTTYAPYSVFFVQIASHYVGDWMGKYLPAWQIRVPFTKWGFNLNPGPFSVKEHVMVTIAASTGATYNLAFAPISMAELYFDTQIHWAVSITFMLAVTLVGYSYAALARQFLINDPQYPWLCQAALFETQKKQRESPSPVSRKQMLVFFLVLAGVTIWQFLPEYVFPFLQSLAFLCWVAPHNETLNFIGSGAGGMGFLNLSLDWSTISNNQDLGSLFLTPWWTQVIVFIGFIVSAWIAIPLVKWGGVSSWPLHLMSNSLFMGMSYLNPFRSSLMSAANGTEYPIHAIMTSAPALNETAYAEYGPLYVSAQLLWGMFFQFASYTSAMVWMAIFGYPVVISIIRKYKERSWNHNIQSVSEQFPDQLNVLMRQYKEVPFSWYFALFLISVVMIFGVVAKGDLYIPTWTVVVALATGAVVVVPLGWLYAVSNFQLPIGTTNELLYGIMVNSVSGYKNPCGAFVYSSIAGNAWYRAQLMLQDQKVGHYMHIPPRAVFFSQILGSLIGVPINYGTMRWVLDTKSDYLKGKIMDPTKQWTGQVLESCLTVGVQYVLVGPARLFKLQIYHAVPYGFLLGGLTPLIIYCLHRRFPNAKFMLWNSTIFYSSIGSFWGNLSTGVTSSIIGGYFVMYYAYRHHYELWARYNYILAAAFDAGFNLCLLIIFLAFGSGMIINMPNCFFTVVGARQSQDDLDFQAIKRNYIVAMSFLDKFAEKLKERIDDIEEDIREKFDELEGKEDHRHEGESSYTQQYDGQGYQKPHEDRPEQPGEEKVNNRFGSFAPQRSGNDAKWFVDGCGYFWAVSIALEEARESIWILDWWLSPELYLRRPPSQNEQYRIDRMLLAAAERGVKVNIIVYKEVSQVLTLCSEHTKKAIEQHPNISVFRHPDHAPSGQVFQSEVISKTKNFFKCFDLAKLPEDGLKAIYGASDDIILYWAHHEKLCLIDGRIAFMGGLDLCFGRWDTNSHPLADAHPTNVDKILFPGQDFNNARVYDFEDVTHYMNNKLDRTQSSRMGWSDLSLCLQGPVVEDLRAHFVQRWNFIFKEKYDVPEFKTKYTSLSLRQEDIPDGYYKLNGKVEGLEIGRPQPSGVSVQLVRSCTTWSNGCATEHSVANAYIEVIRNSRSFVYIENQFFITATGDKQSPIKNQIGAALVERIVRAYQNGEQYKVIVCMPSVPAFAGDLHADDSLGTRAIMEYQYNSICRGGHSIIEEIQKAGVPDAGQYIRFYNLRNYDRINAGSTMSNIEQQSGVSYRDARREHDDIVGAGYDGYGEGTGARPGQPNREYDQYQAAASRVQDSGYDTVSACYMDGGPSIEDIPWSGDEESEMDAFVSEELYIHTKLLIADDTTVICGSANLNDRSQLGTHDSEIAVVIHDNDLIPSTLAYQPVRVSRYATSLRRQLFRKHLGLLPDQDFTRPDENFLPINQAGNIYDWGSEADNLVADPLSEEFSQYWNGTASTNTAVFARAFHVVPADNVTNWEEYEQFYGNLFFGGEG</sequence>
<evidence type="ECO:0000256" key="7">
    <source>
        <dbReference type="ARBA" id="ARBA00022989"/>
    </source>
</evidence>
<keyword evidence="3" id="KW-0813">Transport</keyword>
<feature type="transmembrane region" description="Helical" evidence="10">
    <location>
        <begin position="435"/>
        <end position="452"/>
    </location>
</feature>
<reference evidence="12 13" key="1">
    <citation type="submission" date="2020-03" db="EMBL/GenBank/DDBJ databases">
        <title>Draft Genome Sequence of Cudoniella acicularis.</title>
        <authorList>
            <person name="Buettner E."/>
            <person name="Kellner H."/>
        </authorList>
    </citation>
    <scope>NUCLEOTIDE SEQUENCE [LARGE SCALE GENOMIC DNA]</scope>
    <source>
        <strain evidence="12 13">DSM 108380</strain>
    </source>
</reference>
<evidence type="ECO:0000256" key="1">
    <source>
        <dbReference type="ARBA" id="ARBA00004141"/>
    </source>
</evidence>
<dbReference type="InterPro" id="IPR004813">
    <property type="entry name" value="OPT"/>
</dbReference>
<evidence type="ECO:0000256" key="6">
    <source>
        <dbReference type="ARBA" id="ARBA00022927"/>
    </source>
</evidence>
<keyword evidence="6" id="KW-0653">Protein transport</keyword>
<dbReference type="Proteomes" id="UP000566819">
    <property type="component" value="Unassembled WGS sequence"/>
</dbReference>
<feature type="region of interest" description="Disordered" evidence="9">
    <location>
        <begin position="79"/>
        <end position="111"/>
    </location>
</feature>
<evidence type="ECO:0000256" key="10">
    <source>
        <dbReference type="SAM" id="Phobius"/>
    </source>
</evidence>
<feature type="transmembrane region" description="Helical" evidence="10">
    <location>
        <begin position="562"/>
        <end position="581"/>
    </location>
</feature>
<dbReference type="GO" id="GO:0035673">
    <property type="term" value="F:oligopeptide transmembrane transporter activity"/>
    <property type="evidence" value="ECO:0007669"/>
    <property type="project" value="InterPro"/>
</dbReference>
<dbReference type="InterPro" id="IPR025202">
    <property type="entry name" value="PLD-like_dom"/>
</dbReference>
<organism evidence="12 13">
    <name type="scientific">Cudoniella acicularis</name>
    <dbReference type="NCBI Taxonomy" id="354080"/>
    <lineage>
        <taxon>Eukaryota</taxon>
        <taxon>Fungi</taxon>
        <taxon>Dikarya</taxon>
        <taxon>Ascomycota</taxon>
        <taxon>Pezizomycotina</taxon>
        <taxon>Leotiomycetes</taxon>
        <taxon>Helotiales</taxon>
        <taxon>Tricladiaceae</taxon>
        <taxon>Cudoniella</taxon>
    </lineage>
</organism>
<feature type="compositionally biased region" description="Polar residues" evidence="9">
    <location>
        <begin position="22"/>
        <end position="34"/>
    </location>
</feature>
<comment type="subcellular location">
    <subcellularLocation>
        <location evidence="1">Membrane</location>
        <topology evidence="1">Multi-pass membrane protein</topology>
    </subcellularLocation>
</comment>
<gene>
    <name evidence="12" type="ORF">G7Y89_g1882</name>
</gene>
<dbReference type="InterPro" id="IPR001736">
    <property type="entry name" value="PLipase_D/transphosphatidylase"/>
</dbReference>
<feature type="transmembrane region" description="Helical" evidence="10">
    <location>
        <begin position="749"/>
        <end position="771"/>
    </location>
</feature>
<dbReference type="CDD" id="cd09141">
    <property type="entry name" value="PLDc_vPLD1_2_yPLD_like_2"/>
    <property type="match status" value="1"/>
</dbReference>
<dbReference type="GO" id="GO:0016020">
    <property type="term" value="C:membrane"/>
    <property type="evidence" value="ECO:0007669"/>
    <property type="project" value="UniProtKB-SubCell"/>
</dbReference>
<feature type="transmembrane region" description="Helical" evidence="10">
    <location>
        <begin position="791"/>
        <end position="814"/>
    </location>
</feature>
<evidence type="ECO:0000259" key="11">
    <source>
        <dbReference type="PROSITE" id="PS50035"/>
    </source>
</evidence>